<dbReference type="SUPFAM" id="SSF56801">
    <property type="entry name" value="Acetyl-CoA synthetase-like"/>
    <property type="match status" value="1"/>
</dbReference>
<evidence type="ECO:0000313" key="3">
    <source>
        <dbReference type="EMBL" id="MEJ2861677.1"/>
    </source>
</evidence>
<dbReference type="PANTHER" id="PTHR43845">
    <property type="entry name" value="BLR5969 PROTEIN"/>
    <property type="match status" value="1"/>
</dbReference>
<accession>A0ABU8M2T6</accession>
<gene>
    <name evidence="3" type="ORF">WCD58_10940</name>
</gene>
<feature type="domain" description="AMP-dependent ligase C-terminal" evidence="2">
    <location>
        <begin position="370"/>
        <end position="461"/>
    </location>
</feature>
<dbReference type="Pfam" id="PF14535">
    <property type="entry name" value="AMP-binding_C_2"/>
    <property type="match status" value="1"/>
</dbReference>
<reference evidence="3 4" key="1">
    <citation type="submission" date="2024-03" db="EMBL/GenBank/DDBJ databases">
        <title>Actinomycetospora sp. OC33-EN07, a novel actinomycete isolated from wild orchid (Aerides multiflora).</title>
        <authorList>
            <person name="Suriyachadkun C."/>
        </authorList>
    </citation>
    <scope>NUCLEOTIDE SEQUENCE [LARGE SCALE GENOMIC DNA]</scope>
    <source>
        <strain evidence="3 4">OC33-EN07</strain>
    </source>
</reference>
<sequence>MSAQMEEWHFPAGYDQSYLPDPSSPYWFPHRETMDPEERNAAVLPRLREVMEYAYANSSFYKDKWDAVDCKPADITSWEAFEQVPVVTKAEMRQAQADHPPFGDYLCIEPTDVHHIHGTSGTTGQPTAFGIGRRDWEVIADNHARILWGMGVRPGDTVFVAALFSLYLGSWGAMAGAERLRCRVLPFGAGAQGMTSRAVNWLARLKPTAFYATPSYALRLAEVAEQEKIDPREFGLKVMFFSGEPGASVPTVRKAIEDAFGATVIDCGTMAEMTPFMSASATAGTPDGMLLWQDIVWHEVCDPDTFRTVPFGSEGTPVYTHLERTSQPMIRLASNDLTRWVLEDNPCGRTYPKLPDGVYGRIDDMIHIRGENVYPTEVDNYLRGVEGYGGEHQIIVRRTGSMDEMIVRAETTHPEGRRSEFEQRTGSGLQSFLGVRVTFESVDANTLERAEHKSRRVVDEREHTKR</sequence>
<protein>
    <submittedName>
        <fullName evidence="3">AMP-binding protein</fullName>
    </submittedName>
</protein>
<name>A0ABU8M2T6_9PSEU</name>
<dbReference type="RefSeq" id="WP_337702580.1">
    <property type="nucleotide sequence ID" value="NZ_JBBEGM010000003.1"/>
</dbReference>
<dbReference type="InterPro" id="IPR028154">
    <property type="entry name" value="AMP-dep_Lig_C"/>
</dbReference>
<keyword evidence="4" id="KW-1185">Reference proteome</keyword>
<evidence type="ECO:0000259" key="1">
    <source>
        <dbReference type="Pfam" id="PF00501"/>
    </source>
</evidence>
<dbReference type="Proteomes" id="UP001369736">
    <property type="component" value="Unassembled WGS sequence"/>
</dbReference>
<organism evidence="3 4">
    <name type="scientific">Actinomycetospora flava</name>
    <dbReference type="NCBI Taxonomy" id="3129232"/>
    <lineage>
        <taxon>Bacteria</taxon>
        <taxon>Bacillati</taxon>
        <taxon>Actinomycetota</taxon>
        <taxon>Actinomycetes</taxon>
        <taxon>Pseudonocardiales</taxon>
        <taxon>Pseudonocardiaceae</taxon>
        <taxon>Actinomycetospora</taxon>
    </lineage>
</organism>
<dbReference type="Pfam" id="PF00501">
    <property type="entry name" value="AMP-binding"/>
    <property type="match status" value="1"/>
</dbReference>
<evidence type="ECO:0000259" key="2">
    <source>
        <dbReference type="Pfam" id="PF14535"/>
    </source>
</evidence>
<evidence type="ECO:0000313" key="4">
    <source>
        <dbReference type="Proteomes" id="UP001369736"/>
    </source>
</evidence>
<dbReference type="InterPro" id="IPR042099">
    <property type="entry name" value="ANL_N_sf"/>
</dbReference>
<feature type="domain" description="AMP-dependent synthetase/ligase" evidence="1">
    <location>
        <begin position="106"/>
        <end position="315"/>
    </location>
</feature>
<comment type="caution">
    <text evidence="3">The sequence shown here is derived from an EMBL/GenBank/DDBJ whole genome shotgun (WGS) entry which is preliminary data.</text>
</comment>
<dbReference type="EMBL" id="JBBEGM010000003">
    <property type="protein sequence ID" value="MEJ2861677.1"/>
    <property type="molecule type" value="Genomic_DNA"/>
</dbReference>
<dbReference type="InterPro" id="IPR045851">
    <property type="entry name" value="AMP-bd_C_sf"/>
</dbReference>
<dbReference type="PANTHER" id="PTHR43845:SF1">
    <property type="entry name" value="BLR5969 PROTEIN"/>
    <property type="match status" value="1"/>
</dbReference>
<proteinExistence type="predicted"/>
<dbReference type="Gene3D" id="3.40.50.12780">
    <property type="entry name" value="N-terminal domain of ligase-like"/>
    <property type="match status" value="1"/>
</dbReference>
<dbReference type="Gene3D" id="3.30.300.30">
    <property type="match status" value="1"/>
</dbReference>
<dbReference type="InterPro" id="IPR000873">
    <property type="entry name" value="AMP-dep_synth/lig_dom"/>
</dbReference>